<feature type="coiled-coil region" evidence="1">
    <location>
        <begin position="528"/>
        <end position="576"/>
    </location>
</feature>
<dbReference type="Proteomes" id="UP001231189">
    <property type="component" value="Unassembled WGS sequence"/>
</dbReference>
<evidence type="ECO:0000313" key="4">
    <source>
        <dbReference type="EMBL" id="KAK1670667.1"/>
    </source>
</evidence>
<proteinExistence type="predicted"/>
<feature type="region of interest" description="Disordered" evidence="2">
    <location>
        <begin position="314"/>
        <end position="489"/>
    </location>
</feature>
<feature type="compositionally biased region" description="Acidic residues" evidence="2">
    <location>
        <begin position="327"/>
        <end position="350"/>
    </location>
</feature>
<feature type="compositionally biased region" description="Low complexity" evidence="2">
    <location>
        <begin position="446"/>
        <end position="456"/>
    </location>
</feature>
<dbReference type="InterPro" id="IPR007321">
    <property type="entry name" value="Transposase_28"/>
</dbReference>
<evidence type="ECO:0000256" key="2">
    <source>
        <dbReference type="SAM" id="MobiDB-lite"/>
    </source>
</evidence>
<evidence type="ECO:0000259" key="3">
    <source>
        <dbReference type="Pfam" id="PF04195"/>
    </source>
</evidence>
<accession>A0AAD8T6A2</accession>
<feature type="compositionally biased region" description="Acidic residues" evidence="2">
    <location>
        <begin position="423"/>
        <end position="436"/>
    </location>
</feature>
<protein>
    <recommendedName>
        <fullName evidence="3">Transposase (putative) gypsy type domain-containing protein</fullName>
    </recommendedName>
</protein>
<dbReference type="PANTHER" id="PTHR33026">
    <property type="entry name" value="OS06G0360600 PROTEIN"/>
    <property type="match status" value="1"/>
</dbReference>
<dbReference type="AlphaFoldDB" id="A0AAD8T6A2"/>
<dbReference type="EMBL" id="JAUUTY010000003">
    <property type="protein sequence ID" value="KAK1670667.1"/>
    <property type="molecule type" value="Genomic_DNA"/>
</dbReference>
<organism evidence="4 5">
    <name type="scientific">Lolium multiflorum</name>
    <name type="common">Italian ryegrass</name>
    <name type="synonym">Lolium perenne subsp. multiflorum</name>
    <dbReference type="NCBI Taxonomy" id="4521"/>
    <lineage>
        <taxon>Eukaryota</taxon>
        <taxon>Viridiplantae</taxon>
        <taxon>Streptophyta</taxon>
        <taxon>Embryophyta</taxon>
        <taxon>Tracheophyta</taxon>
        <taxon>Spermatophyta</taxon>
        <taxon>Magnoliopsida</taxon>
        <taxon>Liliopsida</taxon>
        <taxon>Poales</taxon>
        <taxon>Poaceae</taxon>
        <taxon>BOP clade</taxon>
        <taxon>Pooideae</taxon>
        <taxon>Poodae</taxon>
        <taxon>Poeae</taxon>
        <taxon>Poeae Chloroplast Group 2 (Poeae type)</taxon>
        <taxon>Loliodinae</taxon>
        <taxon>Loliinae</taxon>
        <taxon>Lolium</taxon>
    </lineage>
</organism>
<keyword evidence="1" id="KW-0175">Coiled coil</keyword>
<keyword evidence="5" id="KW-1185">Reference proteome</keyword>
<sequence length="840" mass="92230">MVKKKVAASSSATASAVGLKATSVVQKSAAAAKDPECDWTASTITRREEKKMRSLGLISSNERDIQFPGSHSRTKPPAGFIVMLSPFLFRGLSLPAHEFLRCLLFSYGIQLWQLTPNSILHLAIFITICEAFLGIDPHWGLWKKIFFVKRHSGGSGPYVVGGVGFVVRKEVNYLNFPMRESVQGWRSKWFYLRDHPASGHRSDLPMFEDVLEATAKVTWQNIMTAEEKAVADKLYEKFLEPKNAGGQTMSGTEVAALFLMRRIQPVMSRPHQMWLYTGPKDESRINPTELSEKELLDEVRRLTHFSQEDTISLASTIPRCYPPAPETGDEPEDDEAAGDVEETIEVAEDSEATKDKEEKEKEEDTGTFIVKSREAATDDLADTVESSPSGQNDDDADYIPFVGAAPEASTAQAPNRPSGGFAYEDELFFESDEGEIDPPPLKKAKTSSNKKTTAAAEEPLLPKETSAAPSPLKGKEIPSTAASLSSAPQGHPIQATVAMVKDFASRFIQLESENARLLKAAQSSSDQLDQAVKLAAAARQEADRLKKELNQLKMKLKEEEKENMEAQAQSKEKEDNLHKSIETLLGAADIPANLVGKPQVDPAADAISFAVTPVVPFAESSSGAAAGSDSGLAQQKRSRIARMEKDLLGIHAMAAVLKKKGELAIKAEQYALNELQKATESLNFIALNLSEENKRVHERVEVMTDLSQPHGVFWTSKSKAAIVTKFQDRVQQVHQFFDKCRTGMSMIWKTMFPLNPAPPTLLALMSNFRNAARVRALVRSQLLAGAETALAFVLAHHPLLDLELIAKADADVNPYFPVVGHPALIIVDRLEVSSEANRGI</sequence>
<evidence type="ECO:0000313" key="5">
    <source>
        <dbReference type="Proteomes" id="UP001231189"/>
    </source>
</evidence>
<dbReference type="PANTHER" id="PTHR33026:SF7">
    <property type="entry name" value="OS03G0100275 PROTEIN"/>
    <property type="match status" value="1"/>
</dbReference>
<evidence type="ECO:0000256" key="1">
    <source>
        <dbReference type="SAM" id="Coils"/>
    </source>
</evidence>
<name>A0AAD8T6A2_LOLMU</name>
<feature type="domain" description="Transposase (putative) gypsy type" evidence="3">
    <location>
        <begin position="82"/>
        <end position="149"/>
    </location>
</feature>
<gene>
    <name evidence="4" type="ORF">QYE76_058826</name>
</gene>
<comment type="caution">
    <text evidence="4">The sequence shown here is derived from an EMBL/GenBank/DDBJ whole genome shotgun (WGS) entry which is preliminary data.</text>
</comment>
<reference evidence="4" key="1">
    <citation type="submission" date="2023-07" db="EMBL/GenBank/DDBJ databases">
        <title>A chromosome-level genome assembly of Lolium multiflorum.</title>
        <authorList>
            <person name="Chen Y."/>
            <person name="Copetti D."/>
            <person name="Kolliker R."/>
            <person name="Studer B."/>
        </authorList>
    </citation>
    <scope>NUCLEOTIDE SEQUENCE</scope>
    <source>
        <strain evidence="4">02402/16</strain>
        <tissue evidence="4">Leaf</tissue>
    </source>
</reference>
<dbReference type="Pfam" id="PF04195">
    <property type="entry name" value="Transposase_28"/>
    <property type="match status" value="1"/>
</dbReference>
<feature type="compositionally biased region" description="Basic and acidic residues" evidence="2">
    <location>
        <begin position="351"/>
        <end position="364"/>
    </location>
</feature>